<dbReference type="RefSeq" id="WP_025839520.1">
    <property type="nucleotide sequence ID" value="NZ_FUWL01000013.1"/>
</dbReference>
<evidence type="ECO:0000313" key="3">
    <source>
        <dbReference type="Proteomes" id="UP000189956"/>
    </source>
</evidence>
<dbReference type="PANTHER" id="PTHR35535:SF1">
    <property type="entry name" value="HEAT SHOCK PROTEIN HSLJ"/>
    <property type="match status" value="1"/>
</dbReference>
<sequence length="149" mass="16403">MKQIVSSILVAAAFILTACQPKEQKTTVAELEGSWQIVKVNDVMTPDTLLDESYISFDLTLQTISGKASCNLFNASFEKDEKEADKFSFAPIATTMMACPHLDFERQILDALQSSVQVARDGEGFVLLDENGNKSIFLKAMKATSADRQ</sequence>
<dbReference type="Proteomes" id="UP000189956">
    <property type="component" value="Unassembled WGS sequence"/>
</dbReference>
<dbReference type="Gene3D" id="2.40.128.270">
    <property type="match status" value="1"/>
</dbReference>
<evidence type="ECO:0000259" key="1">
    <source>
        <dbReference type="Pfam" id="PF03724"/>
    </source>
</evidence>
<dbReference type="PANTHER" id="PTHR35535">
    <property type="entry name" value="HEAT SHOCK PROTEIN HSLJ"/>
    <property type="match status" value="1"/>
</dbReference>
<dbReference type="Pfam" id="PF03724">
    <property type="entry name" value="META"/>
    <property type="match status" value="1"/>
</dbReference>
<dbReference type="InterPro" id="IPR005184">
    <property type="entry name" value="DUF306_Meta_HslJ"/>
</dbReference>
<reference evidence="2 3" key="1">
    <citation type="submission" date="2017-02" db="EMBL/GenBank/DDBJ databases">
        <authorList>
            <person name="Peterson S.W."/>
        </authorList>
    </citation>
    <scope>NUCLEOTIDE SEQUENCE [LARGE SCALE GENOMIC DNA]</scope>
    <source>
        <strain evidence="2 3">ATCC 700135</strain>
    </source>
</reference>
<protein>
    <submittedName>
        <fullName evidence="2">Heat shock protein HslJ</fullName>
    </submittedName>
</protein>
<feature type="domain" description="DUF306" evidence="1">
    <location>
        <begin position="30"/>
        <end position="136"/>
    </location>
</feature>
<dbReference type="EMBL" id="FUWL01000013">
    <property type="protein sequence ID" value="SJZ66447.1"/>
    <property type="molecule type" value="Genomic_DNA"/>
</dbReference>
<dbReference type="AlphaFoldDB" id="A0A1T4MHU5"/>
<keyword evidence="2" id="KW-0346">Stress response</keyword>
<evidence type="ECO:0000313" key="2">
    <source>
        <dbReference type="EMBL" id="SJZ66447.1"/>
    </source>
</evidence>
<name>A0A1T4MHU5_PORCN</name>
<dbReference type="InterPro" id="IPR038670">
    <property type="entry name" value="HslJ-like_sf"/>
</dbReference>
<gene>
    <name evidence="2" type="ORF">SAMN02745205_01531</name>
</gene>
<dbReference type="PROSITE" id="PS51257">
    <property type="entry name" value="PROKAR_LIPOPROTEIN"/>
    <property type="match status" value="1"/>
</dbReference>
<organism evidence="2 3">
    <name type="scientific">Porphyromonas cangingivalis</name>
    <dbReference type="NCBI Taxonomy" id="36874"/>
    <lineage>
        <taxon>Bacteria</taxon>
        <taxon>Pseudomonadati</taxon>
        <taxon>Bacteroidota</taxon>
        <taxon>Bacteroidia</taxon>
        <taxon>Bacteroidales</taxon>
        <taxon>Porphyromonadaceae</taxon>
        <taxon>Porphyromonas</taxon>
    </lineage>
</organism>
<accession>A0A1T4MHU5</accession>
<proteinExistence type="predicted"/>
<dbReference type="InterPro" id="IPR053147">
    <property type="entry name" value="Hsp_HslJ-like"/>
</dbReference>